<dbReference type="AlphaFoldDB" id="A0A4S4G3T6"/>
<keyword evidence="4" id="KW-0804">Transcription</keyword>
<evidence type="ECO:0000313" key="6">
    <source>
        <dbReference type="EMBL" id="THG38249.1"/>
    </source>
</evidence>
<dbReference type="EMBL" id="SSTJ01000002">
    <property type="protein sequence ID" value="THG38249.1"/>
    <property type="molecule type" value="Genomic_DNA"/>
</dbReference>
<dbReference type="Proteomes" id="UP000308978">
    <property type="component" value="Unassembled WGS sequence"/>
</dbReference>
<dbReference type="PROSITE" id="PS50931">
    <property type="entry name" value="HTH_LYSR"/>
    <property type="match status" value="1"/>
</dbReference>
<evidence type="ECO:0000256" key="3">
    <source>
        <dbReference type="ARBA" id="ARBA00023125"/>
    </source>
</evidence>
<gene>
    <name evidence="6" type="ORF">E5986_02145</name>
</gene>
<comment type="similarity">
    <text evidence="1">Belongs to the LysR transcriptional regulatory family.</text>
</comment>
<keyword evidence="2" id="KW-0805">Transcription regulation</keyword>
<evidence type="ECO:0000256" key="2">
    <source>
        <dbReference type="ARBA" id="ARBA00023015"/>
    </source>
</evidence>
<dbReference type="GO" id="GO:0003700">
    <property type="term" value="F:DNA-binding transcription factor activity"/>
    <property type="evidence" value="ECO:0007669"/>
    <property type="project" value="InterPro"/>
</dbReference>
<dbReference type="PRINTS" id="PR00039">
    <property type="entry name" value="HTHLYSR"/>
</dbReference>
<dbReference type="Pfam" id="PF00126">
    <property type="entry name" value="HTH_1"/>
    <property type="match status" value="1"/>
</dbReference>
<name>A0A4S4G3T6_9ACTN</name>
<dbReference type="SUPFAM" id="SSF46785">
    <property type="entry name" value="Winged helix' DNA-binding domain"/>
    <property type="match status" value="1"/>
</dbReference>
<feature type="domain" description="HTH lysR-type" evidence="5">
    <location>
        <begin position="1"/>
        <end position="55"/>
    </location>
</feature>
<dbReference type="CDD" id="cd05466">
    <property type="entry name" value="PBP2_LTTR_substrate"/>
    <property type="match status" value="1"/>
</dbReference>
<evidence type="ECO:0000256" key="4">
    <source>
        <dbReference type="ARBA" id="ARBA00023163"/>
    </source>
</evidence>
<evidence type="ECO:0000313" key="7">
    <source>
        <dbReference type="Proteomes" id="UP000308978"/>
    </source>
</evidence>
<reference evidence="6 7" key="1">
    <citation type="submission" date="2019-04" db="EMBL/GenBank/DDBJ databases">
        <title>Microbes associate with the intestines of laboratory mice.</title>
        <authorList>
            <person name="Navarre W."/>
            <person name="Wong E."/>
            <person name="Huang K.C."/>
            <person name="Tropini C."/>
            <person name="Ng K."/>
            <person name="Yu B."/>
        </authorList>
    </citation>
    <scope>NUCLEOTIDE SEQUENCE [LARGE SCALE GENOMIC DNA]</scope>
    <source>
        <strain evidence="6 7">NM80_B27</strain>
    </source>
</reference>
<dbReference type="SUPFAM" id="SSF53850">
    <property type="entry name" value="Periplasmic binding protein-like II"/>
    <property type="match status" value="1"/>
</dbReference>
<protein>
    <submittedName>
        <fullName evidence="6">LysR family transcriptional regulator</fullName>
    </submittedName>
</protein>
<dbReference type="PANTHER" id="PTHR30346:SF28">
    <property type="entry name" value="HTH-TYPE TRANSCRIPTIONAL REGULATOR CYNR"/>
    <property type="match status" value="1"/>
</dbReference>
<dbReference type="InterPro" id="IPR000847">
    <property type="entry name" value="LysR_HTH_N"/>
</dbReference>
<evidence type="ECO:0000259" key="5">
    <source>
        <dbReference type="PROSITE" id="PS50931"/>
    </source>
</evidence>
<dbReference type="Gene3D" id="1.10.10.10">
    <property type="entry name" value="Winged helix-like DNA-binding domain superfamily/Winged helix DNA-binding domain"/>
    <property type="match status" value="1"/>
</dbReference>
<organism evidence="6 7">
    <name type="scientific">Adlercreutzia caecimuris</name>
    <dbReference type="NCBI Taxonomy" id="671266"/>
    <lineage>
        <taxon>Bacteria</taxon>
        <taxon>Bacillati</taxon>
        <taxon>Actinomycetota</taxon>
        <taxon>Coriobacteriia</taxon>
        <taxon>Eggerthellales</taxon>
        <taxon>Eggerthellaceae</taxon>
        <taxon>Adlercreutzia</taxon>
    </lineage>
</organism>
<dbReference type="InterPro" id="IPR036388">
    <property type="entry name" value="WH-like_DNA-bd_sf"/>
</dbReference>
<dbReference type="GO" id="GO:0003677">
    <property type="term" value="F:DNA binding"/>
    <property type="evidence" value="ECO:0007669"/>
    <property type="project" value="UniProtKB-KW"/>
</dbReference>
<dbReference type="RefSeq" id="WP_136432945.1">
    <property type="nucleotide sequence ID" value="NZ_CAJTBT010000004.1"/>
</dbReference>
<dbReference type="InterPro" id="IPR036390">
    <property type="entry name" value="WH_DNA-bd_sf"/>
</dbReference>
<keyword evidence="3" id="KW-0238">DNA-binding</keyword>
<accession>A0A4S4G3T6</accession>
<sequence length="300" mass="33384">MLERTREFIQLANAMSFSKAAKELNMSQPSLRRHIAELESELGFMLFERNPLTLTTAGCHYLEGISTLINDVDSLTARCQSIAAGSRESLVICSIPFDLGPYSRIVYESIARMRTACAAFAPTFFYSGVFTIPEAIYSGKADIGVVFSMPHEIPEGFTCDPLMDYRGMIWAHKDNPGLKVSPIRAQNFAGSVLVDSTNRMYTTWRDGELEVLEKAGVSPNSCLRGIENSADFFIMMRRNEIKVTMDLGTTICPYNPDVVGVLPEDDEFVIRTYLLYGNRPVKPQVASFVDLAKQVAAETL</sequence>
<proteinExistence type="inferred from homology"/>
<dbReference type="PANTHER" id="PTHR30346">
    <property type="entry name" value="TRANSCRIPTIONAL DUAL REGULATOR HCAR-RELATED"/>
    <property type="match status" value="1"/>
</dbReference>
<dbReference type="GO" id="GO:0032993">
    <property type="term" value="C:protein-DNA complex"/>
    <property type="evidence" value="ECO:0007669"/>
    <property type="project" value="TreeGrafter"/>
</dbReference>
<comment type="caution">
    <text evidence="6">The sequence shown here is derived from an EMBL/GenBank/DDBJ whole genome shotgun (WGS) entry which is preliminary data.</text>
</comment>
<evidence type="ECO:0000256" key="1">
    <source>
        <dbReference type="ARBA" id="ARBA00009437"/>
    </source>
</evidence>